<dbReference type="AlphaFoldDB" id="A0A7T6Z4Y9"/>
<dbReference type="EMBL" id="CP054705">
    <property type="protein sequence ID" value="QQK76883.1"/>
    <property type="molecule type" value="Genomic_DNA"/>
</dbReference>
<evidence type="ECO:0000313" key="2">
    <source>
        <dbReference type="Proteomes" id="UP000595823"/>
    </source>
</evidence>
<organism evidence="1 2">
    <name type="scientific">Salicibibacter cibarius</name>
    <dbReference type="NCBI Taxonomy" id="2743000"/>
    <lineage>
        <taxon>Bacteria</taxon>
        <taxon>Bacillati</taxon>
        <taxon>Bacillota</taxon>
        <taxon>Bacilli</taxon>
        <taxon>Bacillales</taxon>
        <taxon>Bacillaceae</taxon>
        <taxon>Salicibibacter</taxon>
    </lineage>
</organism>
<accession>A0A7T6Z4Y9</accession>
<dbReference type="KEGG" id="scia:HUG15_15790"/>
<name>A0A7T6Z4Y9_9BACI</name>
<gene>
    <name evidence="1" type="ORF">HUG15_15790</name>
</gene>
<evidence type="ECO:0000313" key="1">
    <source>
        <dbReference type="EMBL" id="QQK76883.1"/>
    </source>
</evidence>
<keyword evidence="2" id="KW-1185">Reference proteome</keyword>
<dbReference type="Proteomes" id="UP000595823">
    <property type="component" value="Chromosome"/>
</dbReference>
<sequence length="47" mass="5221">MDADLKAAIKNEAIHLAKKAVTDVKKKKAKNVPRFKQSLGAKINFQN</sequence>
<reference evidence="1 2" key="1">
    <citation type="submission" date="2020-06" db="EMBL/GenBank/DDBJ databases">
        <title>Genomic analysis of Salicibibacter sp. NKC5-3.</title>
        <authorList>
            <person name="Oh Y.J."/>
        </authorList>
    </citation>
    <scope>NUCLEOTIDE SEQUENCE [LARGE SCALE GENOMIC DNA]</scope>
    <source>
        <strain evidence="1 2">NKC5-3</strain>
    </source>
</reference>
<proteinExistence type="predicted"/>
<protein>
    <submittedName>
        <fullName evidence="1">Uncharacterized protein</fullName>
    </submittedName>
</protein>